<reference evidence="2 3" key="1">
    <citation type="submission" date="2020-10" db="EMBL/GenBank/DDBJ databases">
        <title>The Coptis chinensis genome and diversification of protoberbering-type alkaloids.</title>
        <authorList>
            <person name="Wang B."/>
            <person name="Shu S."/>
            <person name="Song C."/>
            <person name="Liu Y."/>
        </authorList>
    </citation>
    <scope>NUCLEOTIDE SEQUENCE [LARGE SCALE GENOMIC DNA]</scope>
    <source>
        <strain evidence="2">HL-2020</strain>
        <tissue evidence="2">Leaf</tissue>
    </source>
</reference>
<organism evidence="2 3">
    <name type="scientific">Coptis chinensis</name>
    <dbReference type="NCBI Taxonomy" id="261450"/>
    <lineage>
        <taxon>Eukaryota</taxon>
        <taxon>Viridiplantae</taxon>
        <taxon>Streptophyta</taxon>
        <taxon>Embryophyta</taxon>
        <taxon>Tracheophyta</taxon>
        <taxon>Spermatophyta</taxon>
        <taxon>Magnoliopsida</taxon>
        <taxon>Ranunculales</taxon>
        <taxon>Ranunculaceae</taxon>
        <taxon>Coptidoideae</taxon>
        <taxon>Coptis</taxon>
    </lineage>
</organism>
<dbReference type="Proteomes" id="UP000631114">
    <property type="component" value="Unassembled WGS sequence"/>
</dbReference>
<evidence type="ECO:0000313" key="2">
    <source>
        <dbReference type="EMBL" id="KAF9618424.1"/>
    </source>
</evidence>
<evidence type="ECO:0000313" key="3">
    <source>
        <dbReference type="Proteomes" id="UP000631114"/>
    </source>
</evidence>
<sequence>MTNDCESSVKTEDKKGQMRWTTAMDNVLLGSFALNGMDDINIDTIKDSHDQQTTCENNDVEEVEDSMSSKSTKKRPSSSSTKPPPKKVQNTDKAIEILEGVNKNLEKLREIVDPLTFGKQLRDGVFGVEGFSVRFLNAVFRILMKDHSETKIFILSDEEGRKDMLHDLRRRIGEL</sequence>
<protein>
    <submittedName>
        <fullName evidence="2">Uncharacterized protein</fullName>
    </submittedName>
</protein>
<gene>
    <name evidence="2" type="ORF">IFM89_001147</name>
</gene>
<accession>A0A835IJT8</accession>
<dbReference type="EMBL" id="JADFTS010000002">
    <property type="protein sequence ID" value="KAF9618424.1"/>
    <property type="molecule type" value="Genomic_DNA"/>
</dbReference>
<comment type="caution">
    <text evidence="2">The sequence shown here is derived from an EMBL/GenBank/DDBJ whole genome shotgun (WGS) entry which is preliminary data.</text>
</comment>
<dbReference type="OrthoDB" id="1902966at2759"/>
<dbReference type="AlphaFoldDB" id="A0A835IJT8"/>
<keyword evidence="3" id="KW-1185">Reference proteome</keyword>
<evidence type="ECO:0000256" key="1">
    <source>
        <dbReference type="SAM" id="MobiDB-lite"/>
    </source>
</evidence>
<name>A0A835IJT8_9MAGN</name>
<proteinExistence type="predicted"/>
<feature type="region of interest" description="Disordered" evidence="1">
    <location>
        <begin position="48"/>
        <end position="90"/>
    </location>
</feature>